<dbReference type="Pfam" id="PF14322">
    <property type="entry name" value="SusD-like_3"/>
    <property type="match status" value="1"/>
</dbReference>
<reference evidence="8 9" key="1">
    <citation type="submission" date="2021-01" db="EMBL/GenBank/DDBJ databases">
        <title>C459-1 draft genome sequence.</title>
        <authorList>
            <person name="Zhang X.-F."/>
        </authorList>
    </citation>
    <scope>NUCLEOTIDE SEQUENCE [LARGE SCALE GENOMIC DNA]</scope>
    <source>
        <strain evidence="9">C459-1</strain>
    </source>
</reference>
<organism evidence="8 9">
    <name type="scientific">Sphingobacterium faecale</name>
    <dbReference type="NCBI Taxonomy" id="2803775"/>
    <lineage>
        <taxon>Bacteria</taxon>
        <taxon>Pseudomonadati</taxon>
        <taxon>Bacteroidota</taxon>
        <taxon>Sphingobacteriia</taxon>
        <taxon>Sphingobacteriales</taxon>
        <taxon>Sphingobacteriaceae</taxon>
        <taxon>Sphingobacterium</taxon>
    </lineage>
</organism>
<evidence type="ECO:0000256" key="4">
    <source>
        <dbReference type="ARBA" id="ARBA00023136"/>
    </source>
</evidence>
<dbReference type="InterPro" id="IPR033985">
    <property type="entry name" value="SusD-like_N"/>
</dbReference>
<dbReference type="InterPro" id="IPR011990">
    <property type="entry name" value="TPR-like_helical_dom_sf"/>
</dbReference>
<dbReference type="PROSITE" id="PS51257">
    <property type="entry name" value="PROKAR_LIPOPROTEIN"/>
    <property type="match status" value="1"/>
</dbReference>
<evidence type="ECO:0000259" key="7">
    <source>
        <dbReference type="Pfam" id="PF14322"/>
    </source>
</evidence>
<comment type="similarity">
    <text evidence="2">Belongs to the SusD family.</text>
</comment>
<dbReference type="RefSeq" id="WP_202101034.1">
    <property type="nucleotide sequence ID" value="NZ_JAERTY010000001.1"/>
</dbReference>
<comment type="subcellular location">
    <subcellularLocation>
        <location evidence="1">Cell outer membrane</location>
    </subcellularLocation>
</comment>
<dbReference type="SUPFAM" id="SSF48452">
    <property type="entry name" value="TPR-like"/>
    <property type="match status" value="1"/>
</dbReference>
<dbReference type="InterPro" id="IPR012944">
    <property type="entry name" value="SusD_RagB_dom"/>
</dbReference>
<name>A0ABS1QXS2_9SPHI</name>
<dbReference type="Gene3D" id="1.25.40.390">
    <property type="match status" value="1"/>
</dbReference>
<keyword evidence="4" id="KW-0472">Membrane</keyword>
<proteinExistence type="inferred from homology"/>
<evidence type="ECO:0000259" key="6">
    <source>
        <dbReference type="Pfam" id="PF07980"/>
    </source>
</evidence>
<keyword evidence="3" id="KW-0732">Signal</keyword>
<dbReference type="Proteomes" id="UP000625283">
    <property type="component" value="Unassembled WGS sequence"/>
</dbReference>
<evidence type="ECO:0000256" key="2">
    <source>
        <dbReference type="ARBA" id="ARBA00006275"/>
    </source>
</evidence>
<evidence type="ECO:0000256" key="3">
    <source>
        <dbReference type="ARBA" id="ARBA00022729"/>
    </source>
</evidence>
<sequence length="475" mass="54003">MKKTIYMSLLLIAFAGCKKSFLEITPTGRIVAETTSDYDLMLNSLTLGNQFMTYAQAMGDELAAFEPYYLGASLQQQRAFQWENTIYEPDEDAPEIQYPTLALYAYNKIINEVLNSKGGSEAQKNSVRAEALAGRAWVYIQLINTFAKPYNAATAATDLGFPIITEANVTVNTYPRKSVKEIYDFILKDLQDAIPYLSATPLHRFRMSKPAAEALLGKTYLFMGLYEESLVHLNNAMTGIKDSNYPFRLYDYNVDFEPGGELSPVNEYGPSFPNLFNNLENLYTRQTFGDWILTNTLLLTPETMALYGANDLRRRLMSETPFPKGDNFPLGMAHRISPFSPIIGMVVPDVYLMRAEVNARLGNLSVAKEDLERLRNKRMPSADAIVPTTIAADRIELIKFILDERIREFSALGYRWFDMRRLSVDPEFKSTVKYNHKLYAEDGSLVGNFILRPERLTFKIPQKILLENPDMQDNP</sequence>
<protein>
    <submittedName>
        <fullName evidence="8">RagB/SusD family nutrient uptake outer membrane protein</fullName>
    </submittedName>
</protein>
<feature type="domain" description="RagB/SusD" evidence="6">
    <location>
        <begin position="349"/>
        <end position="475"/>
    </location>
</feature>
<gene>
    <name evidence="8" type="ORF">JKG61_00465</name>
</gene>
<keyword evidence="5" id="KW-0998">Cell outer membrane</keyword>
<dbReference type="Pfam" id="PF07980">
    <property type="entry name" value="SusD_RagB"/>
    <property type="match status" value="1"/>
</dbReference>
<evidence type="ECO:0000256" key="1">
    <source>
        <dbReference type="ARBA" id="ARBA00004442"/>
    </source>
</evidence>
<dbReference type="EMBL" id="JAERTY010000001">
    <property type="protein sequence ID" value="MBL1407213.1"/>
    <property type="molecule type" value="Genomic_DNA"/>
</dbReference>
<evidence type="ECO:0000313" key="9">
    <source>
        <dbReference type="Proteomes" id="UP000625283"/>
    </source>
</evidence>
<comment type="caution">
    <text evidence="8">The sequence shown here is derived from an EMBL/GenBank/DDBJ whole genome shotgun (WGS) entry which is preliminary data.</text>
</comment>
<keyword evidence="9" id="KW-1185">Reference proteome</keyword>
<feature type="domain" description="SusD-like N-terminal" evidence="7">
    <location>
        <begin position="37"/>
        <end position="221"/>
    </location>
</feature>
<accession>A0ABS1QXS2</accession>
<evidence type="ECO:0000313" key="8">
    <source>
        <dbReference type="EMBL" id="MBL1407213.1"/>
    </source>
</evidence>
<evidence type="ECO:0000256" key="5">
    <source>
        <dbReference type="ARBA" id="ARBA00023237"/>
    </source>
</evidence>